<accession>A0A7J9AW55</accession>
<dbReference type="EC" id="2.4.1.-" evidence="5"/>
<dbReference type="AlphaFoldDB" id="A0A7J9AW55"/>
<keyword evidence="2 4" id="KW-0328">Glycosyltransferase</keyword>
<comment type="caution">
    <text evidence="6">The sequence shown here is derived from an EMBL/GenBank/DDBJ whole genome shotgun (WGS) entry which is preliminary data.</text>
</comment>
<evidence type="ECO:0000313" key="7">
    <source>
        <dbReference type="Proteomes" id="UP000593574"/>
    </source>
</evidence>
<keyword evidence="7" id="KW-1185">Reference proteome</keyword>
<comment type="similarity">
    <text evidence="1 4">Belongs to the UDP-glycosyltransferase family.</text>
</comment>
<name>A0A7J9AW55_9ROSI</name>
<keyword evidence="3 4" id="KW-0808">Transferase</keyword>
<dbReference type="PANTHER" id="PTHR48048">
    <property type="entry name" value="GLYCOSYLTRANSFERASE"/>
    <property type="match status" value="1"/>
</dbReference>
<dbReference type="Proteomes" id="UP000593574">
    <property type="component" value="Unassembled WGS sequence"/>
</dbReference>
<dbReference type="CDD" id="cd03784">
    <property type="entry name" value="GT1_Gtf-like"/>
    <property type="match status" value="1"/>
</dbReference>
<evidence type="ECO:0000256" key="4">
    <source>
        <dbReference type="RuleBase" id="RU003718"/>
    </source>
</evidence>
<dbReference type="FunFam" id="3.40.50.2000:FF:000060">
    <property type="entry name" value="Glycosyltransferase"/>
    <property type="match status" value="1"/>
</dbReference>
<dbReference type="Gene3D" id="3.40.50.2000">
    <property type="entry name" value="Glycogen Phosphorylase B"/>
    <property type="match status" value="2"/>
</dbReference>
<dbReference type="PANTHER" id="PTHR48048:SF76">
    <property type="entry name" value="UDP-GLYCOSYLTRANSFERASE 708D1-LIKE"/>
    <property type="match status" value="1"/>
</dbReference>
<reference evidence="6 7" key="1">
    <citation type="journal article" date="2019" name="Genome Biol. Evol.">
        <title>Insights into the evolution of the New World diploid cottons (Gossypium, subgenus Houzingenia) based on genome sequencing.</title>
        <authorList>
            <person name="Grover C.E."/>
            <person name="Arick M.A. 2nd"/>
            <person name="Thrash A."/>
            <person name="Conover J.L."/>
            <person name="Sanders W.S."/>
            <person name="Peterson D.G."/>
            <person name="Frelichowski J.E."/>
            <person name="Scheffler J.A."/>
            <person name="Scheffler B.E."/>
            <person name="Wendel J.F."/>
        </authorList>
    </citation>
    <scope>NUCLEOTIDE SEQUENCE [LARGE SCALE GENOMIC DNA]</scope>
    <source>
        <strain evidence="6">4</strain>
        <tissue evidence="6">Leaf</tissue>
    </source>
</reference>
<dbReference type="Pfam" id="PF00201">
    <property type="entry name" value="UDPGT"/>
    <property type="match status" value="1"/>
</dbReference>
<dbReference type="PROSITE" id="PS00375">
    <property type="entry name" value="UDPGT"/>
    <property type="match status" value="1"/>
</dbReference>
<dbReference type="SUPFAM" id="SSF53756">
    <property type="entry name" value="UDP-Glycosyltransferase/glycogen phosphorylase"/>
    <property type="match status" value="1"/>
</dbReference>
<evidence type="ECO:0000313" key="6">
    <source>
        <dbReference type="EMBL" id="MBA0727634.1"/>
    </source>
</evidence>
<organism evidence="6 7">
    <name type="scientific">Gossypium laxum</name>
    <dbReference type="NCBI Taxonomy" id="34288"/>
    <lineage>
        <taxon>Eukaryota</taxon>
        <taxon>Viridiplantae</taxon>
        <taxon>Streptophyta</taxon>
        <taxon>Embryophyta</taxon>
        <taxon>Tracheophyta</taxon>
        <taxon>Spermatophyta</taxon>
        <taxon>Magnoliopsida</taxon>
        <taxon>eudicotyledons</taxon>
        <taxon>Gunneridae</taxon>
        <taxon>Pentapetalae</taxon>
        <taxon>rosids</taxon>
        <taxon>malvids</taxon>
        <taxon>Malvales</taxon>
        <taxon>Malvaceae</taxon>
        <taxon>Malvoideae</taxon>
        <taxon>Gossypium</taxon>
    </lineage>
</organism>
<gene>
    <name evidence="6" type="ORF">Golax_000604</name>
</gene>
<evidence type="ECO:0000256" key="5">
    <source>
        <dbReference type="RuleBase" id="RU362057"/>
    </source>
</evidence>
<dbReference type="InterPro" id="IPR035595">
    <property type="entry name" value="UDP_glycos_trans_CS"/>
</dbReference>
<evidence type="ECO:0000256" key="1">
    <source>
        <dbReference type="ARBA" id="ARBA00009995"/>
    </source>
</evidence>
<evidence type="ECO:0000256" key="3">
    <source>
        <dbReference type="ARBA" id="ARBA00022679"/>
    </source>
</evidence>
<dbReference type="GO" id="GO:0035251">
    <property type="term" value="F:UDP-glucosyltransferase activity"/>
    <property type="evidence" value="ECO:0007669"/>
    <property type="project" value="InterPro"/>
</dbReference>
<dbReference type="InterPro" id="IPR050481">
    <property type="entry name" value="UDP-glycosyltransf_plant"/>
</dbReference>
<evidence type="ECO:0000256" key="2">
    <source>
        <dbReference type="ARBA" id="ARBA00022676"/>
    </source>
</evidence>
<dbReference type="InterPro" id="IPR002213">
    <property type="entry name" value="UDP_glucos_trans"/>
</dbReference>
<protein>
    <recommendedName>
        <fullName evidence="5">Glycosyltransferase</fullName>
        <ecNumber evidence="5">2.4.1.-</ecNumber>
    </recommendedName>
</protein>
<sequence length="453" mass="49861">MSSSDGNLHVALLPSSGMGHLLPYLRLAASLIHHQWSLTLITTHPIVSSAESQLISTFLSAFPQITQKKFTPIPLDPVAANITDPFQLQWETIRQSAHLLSPLISSSSPPLSFIITDVTLMSSVISVTAKLCLPNYILFTSSARMLSLFSCFPSIPSSIPKESLPPILLDSNSSFTKNFSDNSGSLKHFNGVLINSFEELEKEPLEMLASGNLTKGLPPVFPLGPFLPLELERISLLAPLKWLENQEESSVVYVSFGSRTAISKEQIRELGNGLVLSGCKFLWVVKSKVVDKEEEEGLDEILGHQLMKKIENNGLVVKEWVDQWQILSQKAVGGFISHCGWNSVVEAAWHGIPVLGWPQQGDQMINAEVIEAGGWGLCMKSWGWGSNHLVKGVEIGDKIKELMGIGDKIKELMGNQRMKMECARISEVAKQRSKAGEGCENMLKTLFQSLKKS</sequence>
<dbReference type="EMBL" id="JABEZV010000013">
    <property type="protein sequence ID" value="MBA0727634.1"/>
    <property type="molecule type" value="Genomic_DNA"/>
</dbReference>
<proteinExistence type="inferred from homology"/>